<dbReference type="EMBL" id="CAIJDE010000052">
    <property type="protein sequence ID" value="CAC9975755.1"/>
    <property type="molecule type" value="Genomic_DNA"/>
</dbReference>
<name>A0A9N8J3T8_9FLAO</name>
<evidence type="ECO:0000313" key="1">
    <source>
        <dbReference type="EMBL" id="CAC9975755.1"/>
    </source>
</evidence>
<gene>
    <name evidence="1" type="ORF">FLAPXU55_03471</name>
</gene>
<evidence type="ECO:0000313" key="2">
    <source>
        <dbReference type="Proteomes" id="UP000533639"/>
    </source>
</evidence>
<accession>A0A9N8J3T8</accession>
<protein>
    <submittedName>
        <fullName evidence="1">Uncharacterized protein</fullName>
    </submittedName>
</protein>
<dbReference type="Proteomes" id="UP000533639">
    <property type="component" value="Unassembled WGS sequence"/>
</dbReference>
<organism evidence="1 2">
    <name type="scientific">Flavobacterium panici</name>
    <dbReference type="NCBI Taxonomy" id="2654843"/>
    <lineage>
        <taxon>Bacteria</taxon>
        <taxon>Pseudomonadati</taxon>
        <taxon>Bacteroidota</taxon>
        <taxon>Flavobacteriia</taxon>
        <taxon>Flavobacteriales</taxon>
        <taxon>Flavobacteriaceae</taxon>
        <taxon>Flavobacterium</taxon>
    </lineage>
</organism>
<proteinExistence type="predicted"/>
<dbReference type="RefSeq" id="WP_180859744.1">
    <property type="nucleotide sequence ID" value="NZ_CAIJDE010000052.1"/>
</dbReference>
<comment type="caution">
    <text evidence="1">The sequence shown here is derived from an EMBL/GenBank/DDBJ whole genome shotgun (WGS) entry which is preliminary data.</text>
</comment>
<sequence>MKLQIRNFNAHQRSERFDIEIPSDNSSDLKISYVDFEFEEIPEYNIIAKIFLNENNDELIELNFFHFKN</sequence>
<reference evidence="1 2" key="1">
    <citation type="submission" date="2020-06" db="EMBL/GenBank/DDBJ databases">
        <authorList>
            <person name="Criscuolo A."/>
        </authorList>
    </citation>
    <scope>NUCLEOTIDE SEQUENCE [LARGE SCALE GENOMIC DNA]</scope>
    <source>
        <strain evidence="1">PXU-55</strain>
    </source>
</reference>
<dbReference type="AlphaFoldDB" id="A0A9N8J3T8"/>
<keyword evidence="2" id="KW-1185">Reference proteome</keyword>